<keyword evidence="5" id="KW-1185">Reference proteome</keyword>
<gene>
    <name evidence="4" type="ORF">GBA65_20505</name>
</gene>
<dbReference type="GO" id="GO:0046872">
    <property type="term" value="F:metal ion binding"/>
    <property type="evidence" value="ECO:0007669"/>
    <property type="project" value="UniProtKB-KW"/>
</dbReference>
<name>A0A6G8Q200_9ACTN</name>
<dbReference type="GO" id="GO:0008758">
    <property type="term" value="F:UDP-2,3-diacylglucosamine hydrolase activity"/>
    <property type="evidence" value="ECO:0007669"/>
    <property type="project" value="TreeGrafter"/>
</dbReference>
<keyword evidence="1" id="KW-0479">Metal-binding</keyword>
<dbReference type="GO" id="GO:0009245">
    <property type="term" value="P:lipid A biosynthetic process"/>
    <property type="evidence" value="ECO:0007669"/>
    <property type="project" value="TreeGrafter"/>
</dbReference>
<dbReference type="AlphaFoldDB" id="A0A6G8Q200"/>
<dbReference type="KEGG" id="rmar:GBA65_20505"/>
<dbReference type="CDD" id="cd07385">
    <property type="entry name" value="MPP_YkuE_C"/>
    <property type="match status" value="1"/>
</dbReference>
<feature type="domain" description="Calcineurin-like phosphoesterase" evidence="3">
    <location>
        <begin position="62"/>
        <end position="228"/>
    </location>
</feature>
<organism evidence="4 5">
    <name type="scientific">Rubrobacter marinus</name>
    <dbReference type="NCBI Taxonomy" id="2653852"/>
    <lineage>
        <taxon>Bacteria</taxon>
        <taxon>Bacillati</taxon>
        <taxon>Actinomycetota</taxon>
        <taxon>Rubrobacteria</taxon>
        <taxon>Rubrobacterales</taxon>
        <taxon>Rubrobacteraceae</taxon>
        <taxon>Rubrobacter</taxon>
    </lineage>
</organism>
<dbReference type="SUPFAM" id="SSF56300">
    <property type="entry name" value="Metallo-dependent phosphatases"/>
    <property type="match status" value="1"/>
</dbReference>
<dbReference type="RefSeq" id="WP_166398169.1">
    <property type="nucleotide sequence ID" value="NZ_CP045121.1"/>
</dbReference>
<dbReference type="Pfam" id="PF00149">
    <property type="entry name" value="Metallophos"/>
    <property type="match status" value="1"/>
</dbReference>
<dbReference type="InterPro" id="IPR029052">
    <property type="entry name" value="Metallo-depent_PP-like"/>
</dbReference>
<dbReference type="InterPro" id="IPR004843">
    <property type="entry name" value="Calcineurin-like_PHP"/>
</dbReference>
<dbReference type="PANTHER" id="PTHR31302:SF31">
    <property type="entry name" value="PHOSPHODIESTERASE YAEI"/>
    <property type="match status" value="1"/>
</dbReference>
<accession>A0A6G8Q200</accession>
<reference evidence="4 5" key="1">
    <citation type="submission" date="2019-10" db="EMBL/GenBank/DDBJ databases">
        <title>Rubrobacter sp nov SCSIO 52915 isolated from a deep-sea sediment in the South China Sea.</title>
        <authorList>
            <person name="Chen R.W."/>
        </authorList>
    </citation>
    <scope>NUCLEOTIDE SEQUENCE [LARGE SCALE GENOMIC DNA]</scope>
    <source>
        <strain evidence="4 5">SCSIO 52915</strain>
    </source>
</reference>
<dbReference type="Proteomes" id="UP000502706">
    <property type="component" value="Chromosome"/>
</dbReference>
<keyword evidence="2" id="KW-0378">Hydrolase</keyword>
<sequence length="296" mass="32123">MRRRRNEPTGGTTPLRLSLRTAGAALLAGAFLYARYVEPQWVAVRRLELTLPRLAPEFDGYRVVHMSDVHMDRWMTPGRLTEIVGLVNEQKPDLVAATGDFVTYSPLSSTVPLAPLLVEPLEGLRAPDGVVAVLGNHDHRAGAGRVRPHLRRAGIVELANEVRTVRRGPSALHVAGVDSLYMGRDRLGAVLDGLPGEGAAVLLAHEPAFALSSAATGRFDLQLSGHSHGGQVRFPILGAPIYPRHSRPYGDGLYETRGMYAYTSRGLGTVLSRLRANCRPEVSVLTLRSPKGGQQR</sequence>
<dbReference type="EMBL" id="CP045121">
    <property type="protein sequence ID" value="QIN80502.1"/>
    <property type="molecule type" value="Genomic_DNA"/>
</dbReference>
<proteinExistence type="predicted"/>
<dbReference type="Gene3D" id="3.60.21.10">
    <property type="match status" value="1"/>
</dbReference>
<evidence type="ECO:0000256" key="1">
    <source>
        <dbReference type="ARBA" id="ARBA00022723"/>
    </source>
</evidence>
<evidence type="ECO:0000313" key="4">
    <source>
        <dbReference type="EMBL" id="QIN80502.1"/>
    </source>
</evidence>
<evidence type="ECO:0000313" key="5">
    <source>
        <dbReference type="Proteomes" id="UP000502706"/>
    </source>
</evidence>
<evidence type="ECO:0000256" key="2">
    <source>
        <dbReference type="ARBA" id="ARBA00022801"/>
    </source>
</evidence>
<protein>
    <submittedName>
        <fullName evidence="4">Metallophosphoesterase</fullName>
    </submittedName>
</protein>
<dbReference type="GO" id="GO:0016020">
    <property type="term" value="C:membrane"/>
    <property type="evidence" value="ECO:0007669"/>
    <property type="project" value="GOC"/>
</dbReference>
<evidence type="ECO:0000259" key="3">
    <source>
        <dbReference type="Pfam" id="PF00149"/>
    </source>
</evidence>
<dbReference type="PANTHER" id="PTHR31302">
    <property type="entry name" value="TRANSMEMBRANE PROTEIN WITH METALLOPHOSPHOESTERASE DOMAIN-RELATED"/>
    <property type="match status" value="1"/>
</dbReference>
<dbReference type="InterPro" id="IPR051158">
    <property type="entry name" value="Metallophosphoesterase_sf"/>
</dbReference>